<evidence type="ECO:0000256" key="3">
    <source>
        <dbReference type="ARBA" id="ARBA00022527"/>
    </source>
</evidence>
<evidence type="ECO:0000313" key="12">
    <source>
        <dbReference type="EMBL" id="KAJ7944659.1"/>
    </source>
</evidence>
<protein>
    <submittedName>
        <fullName evidence="12">Receptor-like protein kinase</fullName>
    </submittedName>
</protein>
<evidence type="ECO:0000256" key="2">
    <source>
        <dbReference type="ARBA" id="ARBA00022475"/>
    </source>
</evidence>
<dbReference type="Gene3D" id="1.10.510.10">
    <property type="entry name" value="Transferase(Phosphotransferase) domain 1"/>
    <property type="match status" value="1"/>
</dbReference>
<evidence type="ECO:0000256" key="5">
    <source>
        <dbReference type="ARBA" id="ARBA00022741"/>
    </source>
</evidence>
<evidence type="ECO:0000256" key="7">
    <source>
        <dbReference type="ARBA" id="ARBA00022840"/>
    </source>
</evidence>
<keyword evidence="2" id="KW-1003">Cell membrane</keyword>
<evidence type="ECO:0000256" key="10">
    <source>
        <dbReference type="SAM" id="MobiDB-lite"/>
    </source>
</evidence>
<dbReference type="PROSITE" id="PS00107">
    <property type="entry name" value="PROTEIN_KINASE_ATP"/>
    <property type="match status" value="1"/>
</dbReference>
<dbReference type="GO" id="GO:0005886">
    <property type="term" value="C:plasma membrane"/>
    <property type="evidence" value="ECO:0007669"/>
    <property type="project" value="UniProtKB-SubCell"/>
</dbReference>
<dbReference type="PROSITE" id="PS50011">
    <property type="entry name" value="PROTEIN_KINASE_DOM"/>
    <property type="match status" value="1"/>
</dbReference>
<evidence type="ECO:0000256" key="1">
    <source>
        <dbReference type="ARBA" id="ARBA00004236"/>
    </source>
</evidence>
<dbReference type="PROSITE" id="PS00108">
    <property type="entry name" value="PROTEIN_KINASE_ST"/>
    <property type="match status" value="1"/>
</dbReference>
<comment type="subcellular location">
    <subcellularLocation>
        <location evidence="1">Cell membrane</location>
    </subcellularLocation>
</comment>
<keyword evidence="7 8" id="KW-0067">ATP-binding</keyword>
<dbReference type="InterPro" id="IPR001245">
    <property type="entry name" value="Ser-Thr/Tyr_kinase_cat_dom"/>
</dbReference>
<keyword evidence="2" id="KW-0472">Membrane</keyword>
<accession>A0AAD7KS01</accession>
<keyword evidence="12" id="KW-0675">Receptor</keyword>
<dbReference type="FunFam" id="1.10.510.10:FF:000095">
    <property type="entry name" value="protein STRUBBELIG-RECEPTOR FAMILY 8"/>
    <property type="match status" value="1"/>
</dbReference>
<feature type="region of interest" description="Disordered" evidence="10">
    <location>
        <begin position="364"/>
        <end position="386"/>
    </location>
</feature>
<keyword evidence="3 9" id="KW-0723">Serine/threonine-protein kinase</keyword>
<dbReference type="EMBL" id="JARAOO010000014">
    <property type="protein sequence ID" value="KAJ7944659.1"/>
    <property type="molecule type" value="Genomic_DNA"/>
</dbReference>
<comment type="caution">
    <text evidence="12">The sequence shown here is derived from an EMBL/GenBank/DDBJ whole genome shotgun (WGS) entry which is preliminary data.</text>
</comment>
<name>A0AAD7KS01_QUISA</name>
<comment type="similarity">
    <text evidence="9">Belongs to the protein kinase superfamily.</text>
</comment>
<dbReference type="KEGG" id="qsa:O6P43_034016"/>
<dbReference type="Gene3D" id="3.30.200.20">
    <property type="entry name" value="Phosphorylase Kinase, domain 1"/>
    <property type="match status" value="1"/>
</dbReference>
<feature type="compositionally biased region" description="Polar residues" evidence="10">
    <location>
        <begin position="16"/>
        <end position="26"/>
    </location>
</feature>
<evidence type="ECO:0000256" key="8">
    <source>
        <dbReference type="PROSITE-ProRule" id="PRU10141"/>
    </source>
</evidence>
<dbReference type="GO" id="GO:0004674">
    <property type="term" value="F:protein serine/threonine kinase activity"/>
    <property type="evidence" value="ECO:0007669"/>
    <property type="project" value="UniProtKB-KW"/>
</dbReference>
<reference evidence="12" key="1">
    <citation type="journal article" date="2023" name="Science">
        <title>Elucidation of the pathway for biosynthesis of saponin adjuvants from the soapbark tree.</title>
        <authorList>
            <person name="Reed J."/>
            <person name="Orme A."/>
            <person name="El-Demerdash A."/>
            <person name="Owen C."/>
            <person name="Martin L.B.B."/>
            <person name="Misra R.C."/>
            <person name="Kikuchi S."/>
            <person name="Rejzek M."/>
            <person name="Martin A.C."/>
            <person name="Harkess A."/>
            <person name="Leebens-Mack J."/>
            <person name="Louveau T."/>
            <person name="Stephenson M.J."/>
            <person name="Osbourn A."/>
        </authorList>
    </citation>
    <scope>NUCLEOTIDE SEQUENCE</scope>
    <source>
        <strain evidence="12">S10</strain>
    </source>
</reference>
<feature type="compositionally biased region" description="Polar residues" evidence="10">
    <location>
        <begin position="366"/>
        <end position="386"/>
    </location>
</feature>
<dbReference type="Pfam" id="PF07714">
    <property type="entry name" value="PK_Tyr_Ser-Thr"/>
    <property type="match status" value="1"/>
</dbReference>
<evidence type="ECO:0000313" key="13">
    <source>
        <dbReference type="Proteomes" id="UP001163823"/>
    </source>
</evidence>
<dbReference type="CDD" id="cd14066">
    <property type="entry name" value="STKc_IRAK"/>
    <property type="match status" value="1"/>
</dbReference>
<dbReference type="SUPFAM" id="SSF56112">
    <property type="entry name" value="Protein kinase-like (PK-like)"/>
    <property type="match status" value="1"/>
</dbReference>
<feature type="domain" description="Protein kinase" evidence="11">
    <location>
        <begin position="76"/>
        <end position="361"/>
    </location>
</feature>
<dbReference type="PANTHER" id="PTHR45621">
    <property type="entry name" value="OS01G0588500 PROTEIN-RELATED"/>
    <property type="match status" value="1"/>
</dbReference>
<dbReference type="InterPro" id="IPR017441">
    <property type="entry name" value="Protein_kinase_ATP_BS"/>
</dbReference>
<dbReference type="InterPro" id="IPR011009">
    <property type="entry name" value="Kinase-like_dom_sf"/>
</dbReference>
<keyword evidence="6 12" id="KW-0418">Kinase</keyword>
<dbReference type="Proteomes" id="UP001163823">
    <property type="component" value="Chromosome 14"/>
</dbReference>
<evidence type="ECO:0000256" key="6">
    <source>
        <dbReference type="ARBA" id="ARBA00022777"/>
    </source>
</evidence>
<keyword evidence="5 8" id="KW-0547">Nucleotide-binding</keyword>
<organism evidence="12 13">
    <name type="scientific">Quillaja saponaria</name>
    <name type="common">Soap bark tree</name>
    <dbReference type="NCBI Taxonomy" id="32244"/>
    <lineage>
        <taxon>Eukaryota</taxon>
        <taxon>Viridiplantae</taxon>
        <taxon>Streptophyta</taxon>
        <taxon>Embryophyta</taxon>
        <taxon>Tracheophyta</taxon>
        <taxon>Spermatophyta</taxon>
        <taxon>Magnoliopsida</taxon>
        <taxon>eudicotyledons</taxon>
        <taxon>Gunneridae</taxon>
        <taxon>Pentapetalae</taxon>
        <taxon>rosids</taxon>
        <taxon>fabids</taxon>
        <taxon>Fabales</taxon>
        <taxon>Quillajaceae</taxon>
        <taxon>Quillaja</taxon>
    </lineage>
</organism>
<keyword evidence="4" id="KW-0808">Transferase</keyword>
<dbReference type="InterPro" id="IPR000719">
    <property type="entry name" value="Prot_kinase_dom"/>
</dbReference>
<sequence>MKCFLYFKDKSKAKRGSNSAPELQNQNKHKNPALDRATKSSGSLPSPRSIPELYKEKEHNLRVFTFQELRDATNGFSRLLKIGEGGFGSVYKGTIRPPNGRGNPTLVAIKKLNKNGLQGHKEWLAEVQFLGVVDHPNLVKLLGYCSIDGERGIQRLLVYEFMPNRSLEDHLFNRVLPTLPWKRRLQILLGVALGLAYLHGGLEVQVIYRDFKTSNVLLDENFHPKLSDFGLAREGPTGDRTHVSTAPVGTYGYAAPEYVELGRLSVQSDIWSFGVVLYEILTGRRALERNRPIAEQKLLLWVKQYPADSNRFSMIIDPRLRNQYSLGAAREIAKFADSCLNKNPKDRPEISQVIQSLKQAIEYSDEPTTSRNMTSKSSQSMVPKVK</sequence>
<proteinExistence type="inferred from homology"/>
<evidence type="ECO:0000256" key="4">
    <source>
        <dbReference type="ARBA" id="ARBA00022679"/>
    </source>
</evidence>
<dbReference type="InterPro" id="IPR008271">
    <property type="entry name" value="Ser/Thr_kinase_AS"/>
</dbReference>
<dbReference type="GO" id="GO:0005524">
    <property type="term" value="F:ATP binding"/>
    <property type="evidence" value="ECO:0007669"/>
    <property type="project" value="UniProtKB-UniRule"/>
</dbReference>
<dbReference type="InterPro" id="IPR050823">
    <property type="entry name" value="Plant_Ser_Thr_Prot_Kinase"/>
</dbReference>
<feature type="region of interest" description="Disordered" evidence="10">
    <location>
        <begin position="11"/>
        <end position="50"/>
    </location>
</feature>
<gene>
    <name evidence="12" type="ORF">O6P43_034016</name>
</gene>
<feature type="binding site" evidence="8">
    <location>
        <position position="111"/>
    </location>
    <ligand>
        <name>ATP</name>
        <dbReference type="ChEBI" id="CHEBI:30616"/>
    </ligand>
</feature>
<dbReference type="AlphaFoldDB" id="A0AAD7KS01"/>
<evidence type="ECO:0000256" key="9">
    <source>
        <dbReference type="RuleBase" id="RU000304"/>
    </source>
</evidence>
<evidence type="ECO:0000259" key="11">
    <source>
        <dbReference type="PROSITE" id="PS50011"/>
    </source>
</evidence>
<keyword evidence="13" id="KW-1185">Reference proteome</keyword>